<dbReference type="InterPro" id="IPR050469">
    <property type="entry name" value="Diguanylate_Cyclase"/>
</dbReference>
<dbReference type="NCBIfam" id="TIGR00254">
    <property type="entry name" value="GGDEF"/>
    <property type="match status" value="1"/>
</dbReference>
<dbReference type="PROSITE" id="PS51257">
    <property type="entry name" value="PROKAR_LIPOPROTEIN"/>
    <property type="match status" value="1"/>
</dbReference>
<evidence type="ECO:0000313" key="4">
    <source>
        <dbReference type="Proteomes" id="UP000245921"/>
    </source>
</evidence>
<dbReference type="InterPro" id="IPR043128">
    <property type="entry name" value="Rev_trsase/Diguanyl_cyclase"/>
</dbReference>
<feature type="transmembrane region" description="Helical" evidence="1">
    <location>
        <begin position="157"/>
        <end position="179"/>
    </location>
</feature>
<organism evidence="3 4">
    <name type="scientific">Oceanotoga teriensis</name>
    <dbReference type="NCBI Taxonomy" id="515440"/>
    <lineage>
        <taxon>Bacteria</taxon>
        <taxon>Thermotogati</taxon>
        <taxon>Thermotogota</taxon>
        <taxon>Thermotogae</taxon>
        <taxon>Petrotogales</taxon>
        <taxon>Petrotogaceae</taxon>
        <taxon>Oceanotoga</taxon>
    </lineage>
</organism>
<evidence type="ECO:0000256" key="1">
    <source>
        <dbReference type="SAM" id="Phobius"/>
    </source>
</evidence>
<dbReference type="Pfam" id="PF00990">
    <property type="entry name" value="GGDEF"/>
    <property type="match status" value="1"/>
</dbReference>
<gene>
    <name evidence="3" type="ORF">C7380_1342</name>
</gene>
<keyword evidence="1" id="KW-0472">Membrane</keyword>
<feature type="transmembrane region" description="Helical" evidence="1">
    <location>
        <begin position="21"/>
        <end position="42"/>
    </location>
</feature>
<dbReference type="SUPFAM" id="SSF55073">
    <property type="entry name" value="Nucleotide cyclase"/>
    <property type="match status" value="1"/>
</dbReference>
<dbReference type="InterPro" id="IPR000160">
    <property type="entry name" value="GGDEF_dom"/>
</dbReference>
<dbReference type="Gene3D" id="3.30.70.270">
    <property type="match status" value="1"/>
</dbReference>
<feature type="transmembrane region" description="Helical" evidence="1">
    <location>
        <begin position="77"/>
        <end position="94"/>
    </location>
</feature>
<dbReference type="CDD" id="cd01949">
    <property type="entry name" value="GGDEF"/>
    <property type="match status" value="1"/>
</dbReference>
<dbReference type="RefSeq" id="WP_109606645.1">
    <property type="nucleotide sequence ID" value="NZ_QGGI01000034.1"/>
</dbReference>
<feature type="transmembrane region" description="Helical" evidence="1">
    <location>
        <begin position="124"/>
        <end position="142"/>
    </location>
</feature>
<feature type="transmembrane region" description="Helical" evidence="1">
    <location>
        <begin position="48"/>
        <end position="65"/>
    </location>
</feature>
<dbReference type="SMART" id="SM00267">
    <property type="entry name" value="GGDEF"/>
    <property type="match status" value="1"/>
</dbReference>
<name>A0AA45HHK4_9BACT</name>
<dbReference type="GO" id="GO:0052621">
    <property type="term" value="F:diguanylate cyclase activity"/>
    <property type="evidence" value="ECO:0007669"/>
    <property type="project" value="TreeGrafter"/>
</dbReference>
<dbReference type="EMBL" id="QGGI01000034">
    <property type="protein sequence ID" value="PWJ85510.1"/>
    <property type="molecule type" value="Genomic_DNA"/>
</dbReference>
<keyword evidence="4" id="KW-1185">Reference proteome</keyword>
<sequence length="345" mass="41050">MNHKFLDLIFGGEENSLEQKIFYVSCLTGTLACLQGSFMNFLRFNTEFGFILFFIGICYLIFYLFTKFVDYTKNIHFLVYIITIINFYPIIWILDGGILGTVPYHFPVFIVYLFLSLDGNRKKVAFLSFFIMITFLIFLQYFNPNMFHREQNIHEKILSVYSQILTIFLSLYFLMYIYFQELKSKKESLEKLAKNDPLTRIFNRNHFFEKVEFCLKNTFDKNMYLMMFDIDDFKNLNDKYGHLEGDKVILKVVEIIKNNISEDDFIGRYGGDEFVVFFNNKNDDYIREFCFKIKNSIQSINFFESISMSGGISKYDKNFDMDTFIKIADDKMYEVKRSGKGKVCF</sequence>
<dbReference type="PANTHER" id="PTHR45138:SF9">
    <property type="entry name" value="DIGUANYLATE CYCLASE DGCM-RELATED"/>
    <property type="match status" value="1"/>
</dbReference>
<feature type="transmembrane region" description="Helical" evidence="1">
    <location>
        <begin position="100"/>
        <end position="117"/>
    </location>
</feature>
<reference evidence="3 4" key="1">
    <citation type="submission" date="2018-05" db="EMBL/GenBank/DDBJ databases">
        <title>Genomic Encyclopedia of Type Strains, Phase IV (KMG-IV): sequencing the most valuable type-strain genomes for metagenomic binning, comparative biology and taxonomic classification.</title>
        <authorList>
            <person name="Goeker M."/>
        </authorList>
    </citation>
    <scope>NUCLEOTIDE SEQUENCE [LARGE SCALE GENOMIC DNA]</scope>
    <source>
        <strain evidence="3 4">DSM 24906</strain>
    </source>
</reference>
<dbReference type="PANTHER" id="PTHR45138">
    <property type="entry name" value="REGULATORY COMPONENTS OF SENSORY TRANSDUCTION SYSTEM"/>
    <property type="match status" value="1"/>
</dbReference>
<keyword evidence="1" id="KW-0812">Transmembrane</keyword>
<dbReference type="PROSITE" id="PS50887">
    <property type="entry name" value="GGDEF"/>
    <property type="match status" value="1"/>
</dbReference>
<evidence type="ECO:0000259" key="2">
    <source>
        <dbReference type="PROSITE" id="PS50887"/>
    </source>
</evidence>
<feature type="domain" description="GGDEF" evidence="2">
    <location>
        <begin position="221"/>
        <end position="345"/>
    </location>
</feature>
<evidence type="ECO:0000313" key="3">
    <source>
        <dbReference type="EMBL" id="PWJ85510.1"/>
    </source>
</evidence>
<keyword evidence="1" id="KW-1133">Transmembrane helix</keyword>
<dbReference type="Proteomes" id="UP000245921">
    <property type="component" value="Unassembled WGS sequence"/>
</dbReference>
<protein>
    <submittedName>
        <fullName evidence="3">Diguanylate cyclase (GGDEF)-like protein</fullName>
    </submittedName>
</protein>
<accession>A0AA45HHK4</accession>
<dbReference type="InterPro" id="IPR029787">
    <property type="entry name" value="Nucleotide_cyclase"/>
</dbReference>
<dbReference type="AlphaFoldDB" id="A0AA45HHK4"/>
<comment type="caution">
    <text evidence="3">The sequence shown here is derived from an EMBL/GenBank/DDBJ whole genome shotgun (WGS) entry which is preliminary data.</text>
</comment>
<proteinExistence type="predicted"/>